<dbReference type="NCBIfam" id="TIGR01554">
    <property type="entry name" value="major_cap_HK97"/>
    <property type="match status" value="1"/>
</dbReference>
<keyword evidence="2" id="KW-0946">Virion</keyword>
<dbReference type="Pfam" id="PF05065">
    <property type="entry name" value="Phage_capsid"/>
    <property type="match status" value="1"/>
</dbReference>
<feature type="non-terminal residue" evidence="5">
    <location>
        <position position="1"/>
    </location>
</feature>
<protein>
    <recommendedName>
        <fullName evidence="4">Phage capsid-like C-terminal domain-containing protein</fullName>
    </recommendedName>
</protein>
<evidence type="ECO:0000259" key="4">
    <source>
        <dbReference type="Pfam" id="PF05065"/>
    </source>
</evidence>
<sequence>FKDTNDKALAEKADKGYVDSGLAAAAEKAQAVALEKMDAFNTEAKKRFDGVEAMLDRLNLTGGGSSGSDLTAEAAEFSKHVGASVSPEEYKAYTEAFDGYLRLGDGRKAPQGAAGTLELSAAMSSGSDPAGGYFVPAAQSRRIATKVFETSPIRQVSTIEVIGTDALEGDNDLEEASSGWVGETESRPETGTPTVGRWRIPVQEQYAMPKDTQKNLDDAARDVEAWLARKVSEKFARGENTGFVTGDGEKRPRGFLTRTFVSTDDATRAWGDVQYIPTGVSGDFAAAPDGWDVFITVIGKVKAPYRQGAVWIMSRSTLAAVMKEKDSNGQYFWTADLTNNNFGFRVLNFPVVEAEDMPVIASDSLSIVFGDMKAAYTIVERAGITVLRDPFTQKGSVLFYTTKRVGGDALNFEAYKAIKFSAS</sequence>
<comment type="subcellular location">
    <subcellularLocation>
        <location evidence="1">Virion</location>
    </subcellularLocation>
</comment>
<feature type="domain" description="Phage capsid-like C-terminal" evidence="4">
    <location>
        <begin position="131"/>
        <end position="420"/>
    </location>
</feature>
<dbReference type="SUPFAM" id="SSF56563">
    <property type="entry name" value="Major capsid protein gp5"/>
    <property type="match status" value="1"/>
</dbReference>
<comment type="caution">
    <text evidence="5">The sequence shown here is derived from an EMBL/GenBank/DDBJ whole genome shotgun (WGS) entry which is preliminary data.</text>
</comment>
<dbReference type="GO" id="GO:0044423">
    <property type="term" value="C:virion component"/>
    <property type="evidence" value="ECO:0007669"/>
    <property type="project" value="UniProtKB-KW"/>
</dbReference>
<reference evidence="5" key="1">
    <citation type="journal article" date="2015" name="Nature">
        <title>Complex archaea that bridge the gap between prokaryotes and eukaryotes.</title>
        <authorList>
            <person name="Spang A."/>
            <person name="Saw J.H."/>
            <person name="Jorgensen S.L."/>
            <person name="Zaremba-Niedzwiedzka K."/>
            <person name="Martijn J."/>
            <person name="Lind A.E."/>
            <person name="van Eijk R."/>
            <person name="Schleper C."/>
            <person name="Guy L."/>
            <person name="Ettema T.J."/>
        </authorList>
    </citation>
    <scope>NUCLEOTIDE SEQUENCE</scope>
</reference>
<evidence type="ECO:0000313" key="5">
    <source>
        <dbReference type="EMBL" id="KKL92501.1"/>
    </source>
</evidence>
<organism evidence="5">
    <name type="scientific">marine sediment metagenome</name>
    <dbReference type="NCBI Taxonomy" id="412755"/>
    <lineage>
        <taxon>unclassified sequences</taxon>
        <taxon>metagenomes</taxon>
        <taxon>ecological metagenomes</taxon>
    </lineage>
</organism>
<dbReference type="InterPro" id="IPR054612">
    <property type="entry name" value="Phage_capsid-like_C"/>
</dbReference>
<evidence type="ECO:0000256" key="2">
    <source>
        <dbReference type="ARBA" id="ARBA00022844"/>
    </source>
</evidence>
<accession>A0A0F9GPS1</accession>
<proteinExistence type="predicted"/>
<evidence type="ECO:0000256" key="3">
    <source>
        <dbReference type="SAM" id="MobiDB-lite"/>
    </source>
</evidence>
<dbReference type="Gene3D" id="3.30.2320.10">
    <property type="entry name" value="hypothetical protein PF0899 domain"/>
    <property type="match status" value="1"/>
</dbReference>
<feature type="region of interest" description="Disordered" evidence="3">
    <location>
        <begin position="175"/>
        <end position="195"/>
    </location>
</feature>
<dbReference type="EMBL" id="LAZR01019446">
    <property type="protein sequence ID" value="KKL92501.1"/>
    <property type="molecule type" value="Genomic_DNA"/>
</dbReference>
<name>A0A0F9GPS1_9ZZZZ</name>
<dbReference type="InterPro" id="IPR024455">
    <property type="entry name" value="Phage_capsid"/>
</dbReference>
<evidence type="ECO:0000256" key="1">
    <source>
        <dbReference type="ARBA" id="ARBA00004328"/>
    </source>
</evidence>
<dbReference type="AlphaFoldDB" id="A0A0F9GPS1"/>
<gene>
    <name evidence="5" type="ORF">LCGC14_1884030</name>
</gene>